<evidence type="ECO:0000256" key="1">
    <source>
        <dbReference type="ARBA" id="ARBA00004123"/>
    </source>
</evidence>
<dbReference type="InterPro" id="IPR007219">
    <property type="entry name" value="XnlR_reg_dom"/>
</dbReference>
<accession>A0A1G4BA38</accession>
<dbReference type="RefSeq" id="XP_022475419.1">
    <property type="nucleotide sequence ID" value="XM_022618107.1"/>
</dbReference>
<protein>
    <recommendedName>
        <fullName evidence="7">Zn(2)-C6 fungal-type domain-containing protein</fullName>
    </recommendedName>
</protein>
<keyword evidence="3" id="KW-0805">Transcription regulation</keyword>
<dbReference type="PANTHER" id="PTHR46910">
    <property type="entry name" value="TRANSCRIPTION FACTOR PDR1"/>
    <property type="match status" value="1"/>
</dbReference>
<evidence type="ECO:0000313" key="9">
    <source>
        <dbReference type="Proteomes" id="UP000176998"/>
    </source>
</evidence>
<evidence type="ECO:0000256" key="6">
    <source>
        <dbReference type="ARBA" id="ARBA00023242"/>
    </source>
</evidence>
<dbReference type="InterPro" id="IPR036864">
    <property type="entry name" value="Zn2-C6_fun-type_DNA-bd_sf"/>
</dbReference>
<dbReference type="GO" id="GO:0005634">
    <property type="term" value="C:nucleus"/>
    <property type="evidence" value="ECO:0007669"/>
    <property type="project" value="UniProtKB-SubCell"/>
</dbReference>
<dbReference type="InterPro" id="IPR001138">
    <property type="entry name" value="Zn2Cys6_DnaBD"/>
</dbReference>
<keyword evidence="2" id="KW-0479">Metal-binding</keyword>
<dbReference type="Pfam" id="PF00172">
    <property type="entry name" value="Zn_clus"/>
    <property type="match status" value="1"/>
</dbReference>
<keyword evidence="5" id="KW-0804">Transcription</keyword>
<evidence type="ECO:0000256" key="3">
    <source>
        <dbReference type="ARBA" id="ARBA00023015"/>
    </source>
</evidence>
<comment type="caution">
    <text evidence="8">The sequence shown here is derived from an EMBL/GenBank/DDBJ whole genome shotgun (WGS) entry which is preliminary data.</text>
</comment>
<comment type="subcellular location">
    <subcellularLocation>
        <location evidence="1">Nucleus</location>
    </subcellularLocation>
</comment>
<gene>
    <name evidence="8" type="ORF">CORC01_06466</name>
</gene>
<reference evidence="8 9" key="1">
    <citation type="submission" date="2016-09" db="EMBL/GenBank/DDBJ databases">
        <authorList>
            <person name="Capua I."/>
            <person name="De Benedictis P."/>
            <person name="Joannis T."/>
            <person name="Lombin L.H."/>
            <person name="Cattoli G."/>
        </authorList>
    </citation>
    <scope>NUCLEOTIDE SEQUENCE [LARGE SCALE GENOMIC DNA]</scope>
    <source>
        <strain evidence="8 9">IMI 309357</strain>
    </source>
</reference>
<keyword evidence="4" id="KW-0238">DNA-binding</keyword>
<dbReference type="SMART" id="SM00066">
    <property type="entry name" value="GAL4"/>
    <property type="match status" value="1"/>
</dbReference>
<dbReference type="PANTHER" id="PTHR46910:SF37">
    <property type="entry name" value="ZN(II)2CYS6 TRANSCRIPTION FACTOR (EUROFUNG)"/>
    <property type="match status" value="1"/>
</dbReference>
<dbReference type="GO" id="GO:0008270">
    <property type="term" value="F:zinc ion binding"/>
    <property type="evidence" value="ECO:0007669"/>
    <property type="project" value="InterPro"/>
</dbReference>
<name>A0A1G4BA38_9PEZI</name>
<keyword evidence="6" id="KW-0539">Nucleus</keyword>
<dbReference type="OrthoDB" id="4356994at2759"/>
<dbReference type="GO" id="GO:0006351">
    <property type="term" value="P:DNA-templated transcription"/>
    <property type="evidence" value="ECO:0007669"/>
    <property type="project" value="InterPro"/>
</dbReference>
<dbReference type="GO" id="GO:0000981">
    <property type="term" value="F:DNA-binding transcription factor activity, RNA polymerase II-specific"/>
    <property type="evidence" value="ECO:0007669"/>
    <property type="project" value="InterPro"/>
</dbReference>
<keyword evidence="9" id="KW-1185">Reference proteome</keyword>
<dbReference type="SUPFAM" id="SSF57701">
    <property type="entry name" value="Zn2/Cys6 DNA-binding domain"/>
    <property type="match status" value="1"/>
</dbReference>
<dbReference type="EMBL" id="MJBS01000048">
    <property type="protein sequence ID" value="OHE98269.1"/>
    <property type="molecule type" value="Genomic_DNA"/>
</dbReference>
<evidence type="ECO:0000313" key="8">
    <source>
        <dbReference type="EMBL" id="OHE98269.1"/>
    </source>
</evidence>
<proteinExistence type="predicted"/>
<dbReference type="InterPro" id="IPR050987">
    <property type="entry name" value="AtrR-like"/>
</dbReference>
<feature type="domain" description="Zn(2)-C6 fungal-type" evidence="7">
    <location>
        <begin position="23"/>
        <end position="53"/>
    </location>
</feature>
<dbReference type="GeneID" id="34559617"/>
<dbReference type="Gene3D" id="4.10.240.10">
    <property type="entry name" value="Zn(2)-C6 fungal-type DNA-binding domain"/>
    <property type="match status" value="1"/>
</dbReference>
<dbReference type="GO" id="GO:0003677">
    <property type="term" value="F:DNA binding"/>
    <property type="evidence" value="ECO:0007669"/>
    <property type="project" value="UniProtKB-KW"/>
</dbReference>
<dbReference type="PROSITE" id="PS50048">
    <property type="entry name" value="ZN2_CY6_FUNGAL_2"/>
    <property type="match status" value="1"/>
</dbReference>
<dbReference type="AlphaFoldDB" id="A0A1G4BA38"/>
<dbReference type="CDD" id="cd12148">
    <property type="entry name" value="fungal_TF_MHR"/>
    <property type="match status" value="1"/>
</dbReference>
<dbReference type="CDD" id="cd00067">
    <property type="entry name" value="GAL4"/>
    <property type="match status" value="1"/>
</dbReference>
<dbReference type="STRING" id="1209926.A0A1G4BA38"/>
<evidence type="ECO:0000256" key="5">
    <source>
        <dbReference type="ARBA" id="ARBA00023163"/>
    </source>
</evidence>
<organism evidence="8 9">
    <name type="scientific">Colletotrichum orchidophilum</name>
    <dbReference type="NCBI Taxonomy" id="1209926"/>
    <lineage>
        <taxon>Eukaryota</taxon>
        <taxon>Fungi</taxon>
        <taxon>Dikarya</taxon>
        <taxon>Ascomycota</taxon>
        <taxon>Pezizomycotina</taxon>
        <taxon>Sordariomycetes</taxon>
        <taxon>Hypocreomycetidae</taxon>
        <taxon>Glomerellales</taxon>
        <taxon>Glomerellaceae</taxon>
        <taxon>Colletotrichum</taxon>
    </lineage>
</organism>
<dbReference type="Proteomes" id="UP000176998">
    <property type="component" value="Unassembled WGS sequence"/>
</dbReference>
<dbReference type="Pfam" id="PF04082">
    <property type="entry name" value="Fungal_trans"/>
    <property type="match status" value="1"/>
</dbReference>
<evidence type="ECO:0000256" key="2">
    <source>
        <dbReference type="ARBA" id="ARBA00022723"/>
    </source>
</evidence>
<dbReference type="PROSITE" id="PS00463">
    <property type="entry name" value="ZN2_CY6_FUNGAL_1"/>
    <property type="match status" value="1"/>
</dbReference>
<sequence>MSSPASANATGTGGRIYKRRPGACETCKVRKRKCDGGRPSCDKCLSASSFCFYVTPKKRGRSIQNGFSATTRQSASFDDSNFLSQQTTPNPSPKDQLDYFGSSSTQSSFSGVNRLVEIGRFPAPATTGSLEEHWGLISGGRMDLPEVLGAQSTGIIASPASSALDYCWSTQLLPNGQNGSSLQHFGCLIPEDWNDPNLLELDDKSTLEGSVQATSAYSTIDMVKLLIGRDRSSCNSKQFGQNLMDLVDESATCCHSPGLTARPYDMIQPSLDTLVEFLHAFTASEPYLGVKYIEESEILRLFEEVVIKGISDHAKSSLIYATLSIGCSISLKRADPSQEKESHMRCLYSNAMVHVEKLHSCHPSALSFKALVTILITSIFWKPEDTEWLLGLAVSCAQSLRLNALASIKTICQTDQEVELLKHAFWLLYTIEKPFRLRNGQPSSLDNAFIDHEPSHVEMEAGTPSTQAFGIHYRLAQCCARVAEEFDSRDALSRSTSHAAEHLDHWLAQLQGLSVDVFIARHRPTPTTSWDSRMALPNSPDTTFLHGDISASLLYFELVLCVCGRFSANAMGCLNVDETEQQVLDSAIDVLNLLVEVDPTKAGTDQNLVRIAVSSFCLVAAFISRANDQVTTFRNMVSALGFFARLTVTSPLMTLGKFSSVVDYVQKTIKNGS</sequence>
<evidence type="ECO:0000256" key="4">
    <source>
        <dbReference type="ARBA" id="ARBA00023125"/>
    </source>
</evidence>
<evidence type="ECO:0000259" key="7">
    <source>
        <dbReference type="PROSITE" id="PS50048"/>
    </source>
</evidence>